<keyword evidence="4 15" id="KW-0808">Transferase</keyword>
<comment type="caution">
    <text evidence="15">The sequence shown here is derived from an EMBL/GenBank/DDBJ whole genome shotgun (WGS) entry which is preliminary data.</text>
</comment>
<dbReference type="GO" id="GO:0050650">
    <property type="term" value="P:chondroitin sulfate proteoglycan biosynthetic process"/>
    <property type="evidence" value="ECO:0007669"/>
    <property type="project" value="TreeGrafter"/>
</dbReference>
<dbReference type="AlphaFoldDB" id="A0A8H9FRF8"/>
<evidence type="ECO:0000313" key="15">
    <source>
        <dbReference type="EMBL" id="GGB70123.1"/>
    </source>
</evidence>
<sequence length="317" mass="36573">MTMTAGERGSDRHAFLVAGHENHVVLQRLISLLDDERNDLYVHVNKRAKGFDPDRLQQVCRRSRLVIMPRMSVYWGDYSQITSMLRMMRRADANGPYAYVHLLSDSDLPLKSNDEMHAFFMMHQGREFVAFNELSTFGRTWVALRYPLNRFYRAPNPVVRAAYLRYRNAWVRIQSAAGRDWASQQDVQVKYGSDWASITGDLAHHVISQEPLIRRVLGRAFIPTEFYLQTVVWNSAFRDRVFDHVNPYRSNVRLVDFARGGGDGSPLTWRYEHLSELVSSDRMFARKFDAGTDLRVVEALVAHVRERGSRGRASGCG</sequence>
<keyword evidence="8" id="KW-0735">Signal-anchor</keyword>
<dbReference type="PANTHER" id="PTHR46025">
    <property type="entry name" value="XYLOSYLTRANSFERASE OXT"/>
    <property type="match status" value="1"/>
</dbReference>
<evidence type="ECO:0000256" key="12">
    <source>
        <dbReference type="ARBA" id="ARBA00023157"/>
    </source>
</evidence>
<keyword evidence="11" id="KW-0472">Membrane</keyword>
<accession>A0A8H9FRF8</accession>
<protein>
    <recommendedName>
        <fullName evidence="14">Peptide O-xylosyltransferase</fullName>
    </recommendedName>
</protein>
<evidence type="ECO:0000256" key="9">
    <source>
        <dbReference type="ARBA" id="ARBA00022989"/>
    </source>
</evidence>
<name>A0A8H9FRF8_9MICO</name>
<comment type="subcellular location">
    <subcellularLocation>
        <location evidence="2">Endoplasmic reticulum membrane</location>
        <topology evidence="2">Single-pass type II membrane protein</topology>
    </subcellularLocation>
    <subcellularLocation>
        <location evidence="1">Golgi apparatus membrane</location>
        <topology evidence="1">Single-pass type II membrane protein</topology>
    </subcellularLocation>
</comment>
<evidence type="ECO:0000256" key="3">
    <source>
        <dbReference type="ARBA" id="ARBA00022676"/>
    </source>
</evidence>
<dbReference type="GO" id="GO:0030158">
    <property type="term" value="F:protein xylosyltransferase activity"/>
    <property type="evidence" value="ECO:0007669"/>
    <property type="project" value="InterPro"/>
</dbReference>
<dbReference type="GO" id="GO:0046872">
    <property type="term" value="F:metal ion binding"/>
    <property type="evidence" value="ECO:0007669"/>
    <property type="project" value="UniProtKB-KW"/>
</dbReference>
<reference evidence="15" key="2">
    <citation type="submission" date="2020-09" db="EMBL/GenBank/DDBJ databases">
        <authorList>
            <person name="Sun Q."/>
            <person name="Zhou Y."/>
        </authorList>
    </citation>
    <scope>NUCLEOTIDE SEQUENCE</scope>
    <source>
        <strain evidence="15">CGMCC 1.10749</strain>
    </source>
</reference>
<dbReference type="EMBL" id="BMEA01000001">
    <property type="protein sequence ID" value="GGB70123.1"/>
    <property type="molecule type" value="Genomic_DNA"/>
</dbReference>
<dbReference type="Pfam" id="PF02485">
    <property type="entry name" value="Branch"/>
    <property type="match status" value="1"/>
</dbReference>
<keyword evidence="13" id="KW-0325">Glycoprotein</keyword>
<evidence type="ECO:0000256" key="11">
    <source>
        <dbReference type="ARBA" id="ARBA00023136"/>
    </source>
</evidence>
<evidence type="ECO:0000256" key="4">
    <source>
        <dbReference type="ARBA" id="ARBA00022679"/>
    </source>
</evidence>
<evidence type="ECO:0000256" key="10">
    <source>
        <dbReference type="ARBA" id="ARBA00023034"/>
    </source>
</evidence>
<evidence type="ECO:0000313" key="16">
    <source>
        <dbReference type="Proteomes" id="UP000628079"/>
    </source>
</evidence>
<dbReference type="GO" id="GO:0015012">
    <property type="term" value="P:heparan sulfate proteoglycan biosynthetic process"/>
    <property type="evidence" value="ECO:0007669"/>
    <property type="project" value="TreeGrafter"/>
</dbReference>
<dbReference type="RefSeq" id="WP_035950088.1">
    <property type="nucleotide sequence ID" value="NZ_BMEA01000001.1"/>
</dbReference>
<evidence type="ECO:0000256" key="2">
    <source>
        <dbReference type="ARBA" id="ARBA00004648"/>
    </source>
</evidence>
<dbReference type="InterPro" id="IPR003406">
    <property type="entry name" value="Glyco_trans_14"/>
</dbReference>
<keyword evidence="10" id="KW-0333">Golgi apparatus</keyword>
<evidence type="ECO:0000256" key="7">
    <source>
        <dbReference type="ARBA" id="ARBA00022824"/>
    </source>
</evidence>
<organism evidence="15 16">
    <name type="scientific">Knoellia flava</name>
    <dbReference type="NCBI Taxonomy" id="913969"/>
    <lineage>
        <taxon>Bacteria</taxon>
        <taxon>Bacillati</taxon>
        <taxon>Actinomycetota</taxon>
        <taxon>Actinomycetes</taxon>
        <taxon>Micrococcales</taxon>
        <taxon>Intrasporangiaceae</taxon>
        <taxon>Knoellia</taxon>
    </lineage>
</organism>
<keyword evidence="9" id="KW-1133">Transmembrane helix</keyword>
<dbReference type="InterPro" id="IPR043538">
    <property type="entry name" value="XYLT"/>
</dbReference>
<proteinExistence type="predicted"/>
<keyword evidence="12" id="KW-1015">Disulfide bond</keyword>
<evidence type="ECO:0000256" key="6">
    <source>
        <dbReference type="ARBA" id="ARBA00022723"/>
    </source>
</evidence>
<reference evidence="15" key="1">
    <citation type="journal article" date="2014" name="Int. J. Syst. Evol. Microbiol.">
        <title>Complete genome sequence of Corynebacterium casei LMG S-19264T (=DSM 44701T), isolated from a smear-ripened cheese.</title>
        <authorList>
            <consortium name="US DOE Joint Genome Institute (JGI-PGF)"/>
            <person name="Walter F."/>
            <person name="Albersmeier A."/>
            <person name="Kalinowski J."/>
            <person name="Ruckert C."/>
        </authorList>
    </citation>
    <scope>NUCLEOTIDE SEQUENCE</scope>
    <source>
        <strain evidence="15">CGMCC 1.10749</strain>
    </source>
</reference>
<dbReference type="GO" id="GO:0016020">
    <property type="term" value="C:membrane"/>
    <property type="evidence" value="ECO:0007669"/>
    <property type="project" value="InterPro"/>
</dbReference>
<evidence type="ECO:0000256" key="14">
    <source>
        <dbReference type="ARBA" id="ARBA00042865"/>
    </source>
</evidence>
<gene>
    <name evidence="15" type="ORF">GCM10011314_06780</name>
</gene>
<evidence type="ECO:0000256" key="1">
    <source>
        <dbReference type="ARBA" id="ARBA00004323"/>
    </source>
</evidence>
<keyword evidence="7" id="KW-0256">Endoplasmic reticulum</keyword>
<dbReference type="PANTHER" id="PTHR46025:SF3">
    <property type="entry name" value="XYLOSYLTRANSFERASE OXT"/>
    <property type="match status" value="1"/>
</dbReference>
<dbReference type="Proteomes" id="UP000628079">
    <property type="component" value="Unassembled WGS sequence"/>
</dbReference>
<keyword evidence="6" id="KW-0479">Metal-binding</keyword>
<keyword evidence="3" id="KW-0328">Glycosyltransferase</keyword>
<evidence type="ECO:0000256" key="8">
    <source>
        <dbReference type="ARBA" id="ARBA00022968"/>
    </source>
</evidence>
<keyword evidence="5" id="KW-0812">Transmembrane</keyword>
<evidence type="ECO:0000256" key="13">
    <source>
        <dbReference type="ARBA" id="ARBA00023180"/>
    </source>
</evidence>
<evidence type="ECO:0000256" key="5">
    <source>
        <dbReference type="ARBA" id="ARBA00022692"/>
    </source>
</evidence>